<dbReference type="Gene3D" id="1.25.40.700">
    <property type="match status" value="1"/>
</dbReference>
<organism evidence="12 13">
    <name type="scientific">Paraglomus occultum</name>
    <dbReference type="NCBI Taxonomy" id="144539"/>
    <lineage>
        <taxon>Eukaryota</taxon>
        <taxon>Fungi</taxon>
        <taxon>Fungi incertae sedis</taxon>
        <taxon>Mucoromycota</taxon>
        <taxon>Glomeromycotina</taxon>
        <taxon>Glomeromycetes</taxon>
        <taxon>Paraglomerales</taxon>
        <taxon>Paraglomeraceae</taxon>
        <taxon>Paraglomus</taxon>
    </lineage>
</organism>
<evidence type="ECO:0000256" key="7">
    <source>
        <dbReference type="ARBA" id="ARBA00023242"/>
    </source>
</evidence>
<dbReference type="Proteomes" id="UP000789572">
    <property type="component" value="Unassembled WGS sequence"/>
</dbReference>
<accession>A0A9N8Z1W1</accession>
<dbReference type="Pfam" id="PF03177">
    <property type="entry name" value="Nucleoporin_C"/>
    <property type="match status" value="1"/>
</dbReference>
<feature type="domain" description="Nucleoporin Nup133/Nup155-like C-terminal" evidence="10">
    <location>
        <begin position="856"/>
        <end position="1231"/>
    </location>
</feature>
<evidence type="ECO:0000259" key="10">
    <source>
        <dbReference type="Pfam" id="PF03177"/>
    </source>
</evidence>
<dbReference type="InterPro" id="IPR014908">
    <property type="entry name" value="Nucleoporin_Nup133/Nup155_N"/>
</dbReference>
<dbReference type="GO" id="GO:0006606">
    <property type="term" value="P:protein import into nucleus"/>
    <property type="evidence" value="ECO:0007669"/>
    <property type="project" value="TreeGrafter"/>
</dbReference>
<proteinExistence type="inferred from homology"/>
<evidence type="ECO:0000259" key="11">
    <source>
        <dbReference type="Pfam" id="PF08801"/>
    </source>
</evidence>
<dbReference type="InterPro" id="IPR015943">
    <property type="entry name" value="WD40/YVTN_repeat-like_dom_sf"/>
</dbReference>
<name>A0A9N8Z1W1_9GLOM</name>
<dbReference type="InterPro" id="IPR037624">
    <property type="entry name" value="Nup133-like"/>
</dbReference>
<dbReference type="AlphaFoldDB" id="A0A9N8Z1W1"/>
<evidence type="ECO:0000313" key="12">
    <source>
        <dbReference type="EMBL" id="CAG8462789.1"/>
    </source>
</evidence>
<dbReference type="PANTHER" id="PTHR13405">
    <property type="entry name" value="NUCLEAR PORE COMPLEX PROTEIN NUP133"/>
    <property type="match status" value="1"/>
</dbReference>
<protein>
    <submittedName>
        <fullName evidence="12">5776_t:CDS:1</fullName>
    </submittedName>
</protein>
<evidence type="ECO:0000313" key="13">
    <source>
        <dbReference type="Proteomes" id="UP000789572"/>
    </source>
</evidence>
<keyword evidence="13" id="KW-1185">Reference proteome</keyword>
<comment type="similarity">
    <text evidence="2">Belongs to the nucleoporin Nup133 family.</text>
</comment>
<keyword evidence="3" id="KW-0813">Transport</keyword>
<dbReference type="PANTHER" id="PTHR13405:SF11">
    <property type="entry name" value="NUCLEAR PORE COMPLEX PROTEIN NUP133"/>
    <property type="match status" value="1"/>
</dbReference>
<dbReference type="GO" id="GO:0031080">
    <property type="term" value="C:nuclear pore outer ring"/>
    <property type="evidence" value="ECO:0007669"/>
    <property type="project" value="TreeGrafter"/>
</dbReference>
<evidence type="ECO:0000256" key="8">
    <source>
        <dbReference type="SAM" id="Coils"/>
    </source>
</evidence>
<dbReference type="GO" id="GO:0017056">
    <property type="term" value="F:structural constituent of nuclear pore"/>
    <property type="evidence" value="ECO:0007669"/>
    <property type="project" value="InterPro"/>
</dbReference>
<keyword evidence="7" id="KW-0539">Nucleus</keyword>
<feature type="domain" description="Nucleoporin Nup133/Nup155-like N-terminal" evidence="11">
    <location>
        <begin position="91"/>
        <end position="461"/>
    </location>
</feature>
<evidence type="ECO:0000256" key="4">
    <source>
        <dbReference type="ARBA" id="ARBA00022816"/>
    </source>
</evidence>
<reference evidence="12" key="1">
    <citation type="submission" date="2021-06" db="EMBL/GenBank/DDBJ databases">
        <authorList>
            <person name="Kallberg Y."/>
            <person name="Tangrot J."/>
            <person name="Rosling A."/>
        </authorList>
    </citation>
    <scope>NUCLEOTIDE SEQUENCE</scope>
    <source>
        <strain evidence="12">IA702</strain>
    </source>
</reference>
<dbReference type="GO" id="GO:0000972">
    <property type="term" value="P:transcription-dependent tethering of RNA polymerase II gene DNA at nuclear periphery"/>
    <property type="evidence" value="ECO:0007669"/>
    <property type="project" value="TreeGrafter"/>
</dbReference>
<keyword evidence="5" id="KW-0653">Protein transport</keyword>
<keyword evidence="8" id="KW-0175">Coiled coil</keyword>
<keyword evidence="4" id="KW-0509">mRNA transport</keyword>
<evidence type="ECO:0000256" key="1">
    <source>
        <dbReference type="ARBA" id="ARBA00004259"/>
    </source>
</evidence>
<dbReference type="OrthoDB" id="103454at2759"/>
<evidence type="ECO:0000256" key="3">
    <source>
        <dbReference type="ARBA" id="ARBA00022448"/>
    </source>
</evidence>
<dbReference type="Pfam" id="PF08801">
    <property type="entry name" value="Nucleoporin_N"/>
    <property type="match status" value="1"/>
</dbReference>
<evidence type="ECO:0000256" key="9">
    <source>
        <dbReference type="SAM" id="MobiDB-lite"/>
    </source>
</evidence>
<feature type="region of interest" description="Disordered" evidence="9">
    <location>
        <begin position="1"/>
        <end position="51"/>
    </location>
</feature>
<feature type="compositionally biased region" description="Low complexity" evidence="9">
    <location>
        <begin position="17"/>
        <end position="30"/>
    </location>
</feature>
<comment type="caution">
    <text evidence="12">The sequence shown here is derived from an EMBL/GenBank/DDBJ whole genome shotgun (WGS) entry which is preliminary data.</text>
</comment>
<evidence type="ECO:0000256" key="2">
    <source>
        <dbReference type="ARBA" id="ARBA00005569"/>
    </source>
</evidence>
<evidence type="ECO:0000256" key="6">
    <source>
        <dbReference type="ARBA" id="ARBA00023010"/>
    </source>
</evidence>
<gene>
    <name evidence="12" type="ORF">POCULU_LOCUS649</name>
</gene>
<sequence length="1235" mass="141527">MFTASRQQRSRLFRDASNISSTSSQQGSIIPLSRSASEHFSSDGDGSSFSEIRHEEVGTPPLRPPYFPDLSGFVRELDTPTPANALYLKYEKHIVEHFAALPSEVEVLLRDAGEQCQGSINCSVGYAAVWSLTDCYVWDYKKDHEKQFQRRMPTCYKFPMPTDGVRTRGAFDSATPFVCIVPPIDGVTPGLLACSLKGNFRYWDDVSLALTDIERYKSLDLYLHEDDCVTCLDCYEFSSSKDGNVIIVGTAKLNLSRIIVRKEGTSTLESSVLPRNPGYINPLLSSVFGRADKHANFRVVATTLGRKLERKYLCELFVLTEKTLELYALAPAPRPHKFISTSDIHDLIASEIRESDPKLFEAISSLDLKLLDIEYSKNGELVILVSSSVRWNEMDDDDCLYSLVTIGMDRSENAQYRVVESRRLKFPSSFSLSAKPRLVLPNGGPSVFVISPEAVIITALVKGADYNETMTMRDSRRDKLVGYGYEKNDVFGRGERESVLHVLTSRTGVMSCRLRIGDIVNEAMQRGEADEQDVEIKQAGFLSELTQDLKIMLERAVFYHNQEHNPLQPYLSADQGGDLNLAALELSEEILDTSSKYLDDSIDLKYQLNDRLIKMTRMVEFIGSCGRLNQLTTATLTRLFWNGDKIACAKGLWDYQNNSYAKPEANRFNVNLLEHAIKAYFHDRNIEAQANEDLSRQFYKYHVRDVGNLFVYVEQLVAKFSDSEDKATLMYQANSILLTGFREAFEYRKSTKKVYGLTETDDTEAWSSKAEIAIILRRQLESTEALVLDISERLNQLNQNHADDAFEQEYEKINTLKDQMVDLADVFFGITLDQFSSPNNKGKLPTRAYRDGFTSILKLLVTVGKEDSALRLAETYEDFRTLVELSLLYEKDTNAHINSYINKFGQRFAYVLYDCLLEQGKLQELLNRPHAQEHKQLLQQYLNERKPTQISWLHDIYCEDYKTTAEKLYYDALSEQQVHKTKTMLSISKLSILASIESKVDSREIRNLLREVECRLDFLNCTAQNIQKNFTELLSKGGMASADLNAQIDAIMRHYANEISESKPAFAKLYMSFIPKVLCGQLLSIEDYVDCLTLQDKQHEVDFARLIRNVAKFEELPKDRARSTVQSLWRRLYLHDRWEEISDTNKMSDEDIGQTLRQTTFYRTVSLLKEEGLNEWFYSPNDAYFSSPLEELQRRFSNRTEEELHELVADYKQENEALKRYIDEFNLLTYVNETL</sequence>
<dbReference type="Gene3D" id="2.130.10.10">
    <property type="entry name" value="YVTN repeat-like/Quinoprotein amine dehydrogenase"/>
    <property type="match status" value="1"/>
</dbReference>
<keyword evidence="6" id="KW-0811">Translocation</keyword>
<dbReference type="Gene3D" id="1.20.58.1380">
    <property type="match status" value="1"/>
</dbReference>
<feature type="coiled-coil region" evidence="8">
    <location>
        <begin position="1197"/>
        <end position="1228"/>
    </location>
</feature>
<dbReference type="SUPFAM" id="SSF117289">
    <property type="entry name" value="Nucleoporin domain"/>
    <property type="match status" value="1"/>
</dbReference>
<evidence type="ECO:0000256" key="5">
    <source>
        <dbReference type="ARBA" id="ARBA00022927"/>
    </source>
</evidence>
<comment type="subcellular location">
    <subcellularLocation>
        <location evidence="1">Nucleus envelope</location>
    </subcellularLocation>
</comment>
<dbReference type="EMBL" id="CAJVPJ010000036">
    <property type="protein sequence ID" value="CAG8462789.1"/>
    <property type="molecule type" value="Genomic_DNA"/>
</dbReference>
<dbReference type="InterPro" id="IPR007187">
    <property type="entry name" value="Nucleoporin_Nup133/Nup155_C"/>
</dbReference>
<dbReference type="GO" id="GO:0016973">
    <property type="term" value="P:poly(A)+ mRNA export from nucleus"/>
    <property type="evidence" value="ECO:0007669"/>
    <property type="project" value="TreeGrafter"/>
</dbReference>